<dbReference type="InterPro" id="IPR037231">
    <property type="entry name" value="NAP-like_sf"/>
</dbReference>
<dbReference type="Pfam" id="PF00956">
    <property type="entry name" value="NAP"/>
    <property type="match status" value="1"/>
</dbReference>
<keyword evidence="2" id="KW-0143">Chaperone</keyword>
<keyword evidence="4" id="KW-0175">Coiled coil</keyword>
<dbReference type="GO" id="GO:0042393">
    <property type="term" value="F:histone binding"/>
    <property type="evidence" value="ECO:0007669"/>
    <property type="project" value="UniProtKB-ARBA"/>
</dbReference>
<comment type="caution">
    <text evidence="6">The sequence shown here is derived from an EMBL/GenBank/DDBJ whole genome shotgun (WGS) entry which is preliminary data.</text>
</comment>
<dbReference type="GO" id="GO:0000724">
    <property type="term" value="P:double-strand break repair via homologous recombination"/>
    <property type="evidence" value="ECO:0007669"/>
    <property type="project" value="UniProtKB-ARBA"/>
</dbReference>
<organism evidence="6 7">
    <name type="scientific">Salix purpurea</name>
    <name type="common">Purple osier willow</name>
    <dbReference type="NCBI Taxonomy" id="77065"/>
    <lineage>
        <taxon>Eukaryota</taxon>
        <taxon>Viridiplantae</taxon>
        <taxon>Streptophyta</taxon>
        <taxon>Embryophyta</taxon>
        <taxon>Tracheophyta</taxon>
        <taxon>Spermatophyta</taxon>
        <taxon>Magnoliopsida</taxon>
        <taxon>eudicotyledons</taxon>
        <taxon>Gunneridae</taxon>
        <taxon>Pentapetalae</taxon>
        <taxon>rosids</taxon>
        <taxon>fabids</taxon>
        <taxon>Malpighiales</taxon>
        <taxon>Salicaceae</taxon>
        <taxon>Saliceae</taxon>
        <taxon>Salix</taxon>
    </lineage>
</organism>
<evidence type="ECO:0000256" key="2">
    <source>
        <dbReference type="ARBA" id="ARBA00023186"/>
    </source>
</evidence>
<dbReference type="OrthoDB" id="19419at2759"/>
<feature type="region of interest" description="Disordered" evidence="5">
    <location>
        <begin position="231"/>
        <end position="255"/>
    </location>
</feature>
<sequence length="281" mass="32573">MVADNKDKKLKVAEKGEEDNNQIDEELVLSIEKLQEVQDDLEKINEEASDKVLEVEQKYNEIRKPVYDKRNEIIKSIPDFWLTAFLSHPALGTLLSEEDQKIFKFLRSLQVEDSKDVKSGYSITFYFEPNPYFEETKLIKSFAFHDEGTTEITATPISWKEGMGLQNGVSHENKGKKRLLADESFLSWFSSTQPKGMIDDMQDEVAEIIKEDLWPNPLSYFNTDPYIEDFDEDEADEGDKDGDDSEERRMSKRKMTTTKMMIQANDFLHFSRLLVSAFVFG</sequence>
<dbReference type="Proteomes" id="UP001151532">
    <property type="component" value="Chromosome 12"/>
</dbReference>
<dbReference type="InterPro" id="IPR002164">
    <property type="entry name" value="NAP_family"/>
</dbReference>
<dbReference type="PANTHER" id="PTHR11875">
    <property type="entry name" value="TESTIS-SPECIFIC Y-ENCODED PROTEIN"/>
    <property type="match status" value="1"/>
</dbReference>
<protein>
    <submittedName>
        <fullName evidence="6">NUCLEOSOME ASSEMBLY PROTEIN (NAP)-RELATED</fullName>
    </submittedName>
</protein>
<feature type="coiled-coil region" evidence="4">
    <location>
        <begin position="27"/>
        <end position="58"/>
    </location>
</feature>
<gene>
    <name evidence="6" type="ORF">OIU79_030116</name>
</gene>
<feature type="compositionally biased region" description="Basic and acidic residues" evidence="5">
    <location>
        <begin position="1"/>
        <end position="15"/>
    </location>
</feature>
<evidence type="ECO:0000256" key="4">
    <source>
        <dbReference type="SAM" id="Coils"/>
    </source>
</evidence>
<dbReference type="SUPFAM" id="SSF143113">
    <property type="entry name" value="NAP-like"/>
    <property type="match status" value="1"/>
</dbReference>
<evidence type="ECO:0000313" key="6">
    <source>
        <dbReference type="EMBL" id="KAJ6749156.1"/>
    </source>
</evidence>
<feature type="region of interest" description="Disordered" evidence="5">
    <location>
        <begin position="1"/>
        <end position="20"/>
    </location>
</feature>
<dbReference type="Gene3D" id="1.20.5.1500">
    <property type="match status" value="1"/>
</dbReference>
<dbReference type="GO" id="GO:0005634">
    <property type="term" value="C:nucleus"/>
    <property type="evidence" value="ECO:0007669"/>
    <property type="project" value="InterPro"/>
</dbReference>
<reference evidence="6" key="1">
    <citation type="submission" date="2022-11" db="EMBL/GenBank/DDBJ databases">
        <authorList>
            <person name="Hyden B.L."/>
            <person name="Feng K."/>
            <person name="Yates T."/>
            <person name="Jawdy S."/>
            <person name="Smart L.B."/>
            <person name="Muchero W."/>
        </authorList>
    </citation>
    <scope>NUCLEOTIDE SEQUENCE</scope>
    <source>
        <tissue evidence="6">Shoot tip</tissue>
    </source>
</reference>
<evidence type="ECO:0000313" key="7">
    <source>
        <dbReference type="Proteomes" id="UP001151532"/>
    </source>
</evidence>
<accession>A0A9Q0ZWE0</accession>
<dbReference type="EMBL" id="JAPFFK010000008">
    <property type="protein sequence ID" value="KAJ6749156.1"/>
    <property type="molecule type" value="Genomic_DNA"/>
</dbReference>
<reference evidence="6" key="2">
    <citation type="journal article" date="2023" name="Int. J. Mol. Sci.">
        <title>De Novo Assembly and Annotation of 11 Diverse Shrub Willow (Salix) Genomes Reveals Novel Gene Organization in Sex-Linked Regions.</title>
        <authorList>
            <person name="Hyden B."/>
            <person name="Feng K."/>
            <person name="Yates T.B."/>
            <person name="Jawdy S."/>
            <person name="Cereghino C."/>
            <person name="Smart L.B."/>
            <person name="Muchero W."/>
        </authorList>
    </citation>
    <scope>NUCLEOTIDE SEQUENCE</scope>
    <source>
        <tissue evidence="6">Shoot tip</tissue>
    </source>
</reference>
<dbReference type="GO" id="GO:0006334">
    <property type="term" value="P:nucleosome assembly"/>
    <property type="evidence" value="ECO:0007669"/>
    <property type="project" value="InterPro"/>
</dbReference>
<proteinExistence type="inferred from homology"/>
<feature type="compositionally biased region" description="Acidic residues" evidence="5">
    <location>
        <begin position="231"/>
        <end position="245"/>
    </location>
</feature>
<name>A0A9Q0ZWE0_SALPP</name>
<evidence type="ECO:0000256" key="1">
    <source>
        <dbReference type="ARBA" id="ARBA00009947"/>
    </source>
</evidence>
<dbReference type="Gene3D" id="3.30.1120.90">
    <property type="entry name" value="Nucleosome assembly protein"/>
    <property type="match status" value="1"/>
</dbReference>
<keyword evidence="7" id="KW-1185">Reference proteome</keyword>
<comment type="similarity">
    <text evidence="1 3">Belongs to the nucleosome assembly protein (NAP) family.</text>
</comment>
<dbReference type="AlphaFoldDB" id="A0A9Q0ZWE0"/>
<evidence type="ECO:0000256" key="3">
    <source>
        <dbReference type="RuleBase" id="RU003876"/>
    </source>
</evidence>
<evidence type="ECO:0000256" key="5">
    <source>
        <dbReference type="SAM" id="MobiDB-lite"/>
    </source>
</evidence>